<evidence type="ECO:0000313" key="7">
    <source>
        <dbReference type="Proteomes" id="UP001063698"/>
    </source>
</evidence>
<keyword evidence="3 5" id="KW-1133">Transmembrane helix</keyword>
<gene>
    <name evidence="6" type="ORF">IPA_05675</name>
</gene>
<dbReference type="Pfam" id="PF04191">
    <property type="entry name" value="PEMT"/>
    <property type="match status" value="1"/>
</dbReference>
<reference evidence="6" key="1">
    <citation type="submission" date="2013-11" db="EMBL/GenBank/DDBJ databases">
        <title>Comparative genomics of Ignicoccus.</title>
        <authorList>
            <person name="Podar M."/>
        </authorList>
    </citation>
    <scope>NUCLEOTIDE SEQUENCE</scope>
    <source>
        <strain evidence="6">DSM 13166</strain>
    </source>
</reference>
<keyword evidence="7" id="KW-1185">Reference proteome</keyword>
<name>A0A977PK45_9CREN</name>
<proteinExistence type="predicted"/>
<evidence type="ECO:0000313" key="6">
    <source>
        <dbReference type="EMBL" id="UXD21587.1"/>
    </source>
</evidence>
<protein>
    <recommendedName>
        <fullName evidence="8">Steroid 5-alpha reductase C-terminal domain-containing protein</fullName>
    </recommendedName>
</protein>
<evidence type="ECO:0008006" key="8">
    <source>
        <dbReference type="Google" id="ProtNLM"/>
    </source>
</evidence>
<keyword evidence="2 5" id="KW-0812">Transmembrane</keyword>
<dbReference type="KEGG" id="ipc:IPA_05675"/>
<evidence type="ECO:0000256" key="4">
    <source>
        <dbReference type="ARBA" id="ARBA00023136"/>
    </source>
</evidence>
<comment type="subcellular location">
    <subcellularLocation>
        <location evidence="1">Endomembrane system</location>
        <topology evidence="1">Multi-pass membrane protein</topology>
    </subcellularLocation>
</comment>
<feature type="transmembrane region" description="Helical" evidence="5">
    <location>
        <begin position="7"/>
        <end position="23"/>
    </location>
</feature>
<feature type="transmembrane region" description="Helical" evidence="5">
    <location>
        <begin position="94"/>
        <end position="126"/>
    </location>
</feature>
<organism evidence="6 7">
    <name type="scientific">Ignicoccus pacificus DSM 13166</name>
    <dbReference type="NCBI Taxonomy" id="940294"/>
    <lineage>
        <taxon>Archaea</taxon>
        <taxon>Thermoproteota</taxon>
        <taxon>Thermoprotei</taxon>
        <taxon>Desulfurococcales</taxon>
        <taxon>Desulfurococcaceae</taxon>
        <taxon>Ignicoccus</taxon>
    </lineage>
</organism>
<dbReference type="Proteomes" id="UP001063698">
    <property type="component" value="Chromosome"/>
</dbReference>
<evidence type="ECO:0000256" key="5">
    <source>
        <dbReference type="SAM" id="Phobius"/>
    </source>
</evidence>
<sequence>MWKAKVIFWILVYFLPALIGYYLDSLLGINRIPWTWPFGLILLISALLVSSAAGRALRLCGHSREAKRFTPPDKLVTAGIYSCMRHPNQFGSSLMPLAIALILGTPCGIALSGWGVAFGLAFILYVEEKLVHQSFCPEYCEYAKRVPAVSLNPKCLLEAIKVFLGKINC</sequence>
<evidence type="ECO:0000256" key="1">
    <source>
        <dbReference type="ARBA" id="ARBA00004127"/>
    </source>
</evidence>
<keyword evidence="4 5" id="KW-0472">Membrane</keyword>
<dbReference type="EMBL" id="CP006868">
    <property type="protein sequence ID" value="UXD21587.1"/>
    <property type="molecule type" value="Genomic_DNA"/>
</dbReference>
<evidence type="ECO:0000256" key="2">
    <source>
        <dbReference type="ARBA" id="ARBA00022692"/>
    </source>
</evidence>
<dbReference type="AlphaFoldDB" id="A0A977PK45"/>
<dbReference type="Gene3D" id="1.20.120.1630">
    <property type="match status" value="1"/>
</dbReference>
<accession>A0A977PK45</accession>
<feature type="transmembrane region" description="Helical" evidence="5">
    <location>
        <begin position="35"/>
        <end position="57"/>
    </location>
</feature>
<dbReference type="GO" id="GO:0012505">
    <property type="term" value="C:endomembrane system"/>
    <property type="evidence" value="ECO:0007669"/>
    <property type="project" value="UniProtKB-SubCell"/>
</dbReference>
<dbReference type="InterPro" id="IPR007318">
    <property type="entry name" value="Phopholipid_MeTrfase"/>
</dbReference>
<evidence type="ECO:0000256" key="3">
    <source>
        <dbReference type="ARBA" id="ARBA00022989"/>
    </source>
</evidence>